<comment type="caution">
    <text evidence="2">The sequence shown here is derived from an EMBL/GenBank/DDBJ whole genome shotgun (WGS) entry which is preliminary data.</text>
</comment>
<keyword evidence="3" id="KW-1185">Reference proteome</keyword>
<feature type="compositionally biased region" description="Polar residues" evidence="1">
    <location>
        <begin position="48"/>
        <end position="58"/>
    </location>
</feature>
<feature type="compositionally biased region" description="Low complexity" evidence="1">
    <location>
        <begin position="12"/>
        <end position="44"/>
    </location>
</feature>
<name>A0A1Y1VRX0_9FUNG</name>
<reference evidence="2 3" key="1">
    <citation type="submission" date="2016-07" db="EMBL/GenBank/DDBJ databases">
        <title>Pervasive Adenine N6-methylation of Active Genes in Fungi.</title>
        <authorList>
            <consortium name="DOE Joint Genome Institute"/>
            <person name="Mondo S.J."/>
            <person name="Dannebaum R.O."/>
            <person name="Kuo R.C."/>
            <person name="Labutti K."/>
            <person name="Haridas S."/>
            <person name="Kuo A."/>
            <person name="Salamov A."/>
            <person name="Ahrendt S.R."/>
            <person name="Lipzen A."/>
            <person name="Sullivan W."/>
            <person name="Andreopoulos W.B."/>
            <person name="Clum A."/>
            <person name="Lindquist E."/>
            <person name="Daum C."/>
            <person name="Ramamoorthy G.K."/>
            <person name="Gryganskyi A."/>
            <person name="Culley D."/>
            <person name="Magnuson J.K."/>
            <person name="James T.Y."/>
            <person name="O'Malley M.A."/>
            <person name="Stajich J.E."/>
            <person name="Spatafora J.W."/>
            <person name="Visel A."/>
            <person name="Grigoriev I.V."/>
        </authorList>
    </citation>
    <scope>NUCLEOTIDE SEQUENCE [LARGE SCALE GENOMIC DNA]</scope>
    <source>
        <strain evidence="2 3">ATCC 12442</strain>
    </source>
</reference>
<sequence>MDSKLALAQKQSSDTSDAGAATASNKSSSSTAFSTSSIASSTEDSSLDTKQQNDNSGSGDEVKTKEDMWVETRVIRDANAVLDMMKPRSAASRVLAINISKHISADLEHRLNATSKYAIFDTCITLPALDELVPYSNNRQRPLFDTAAYAKKKYERSGTTANAFAVFQEWISPRPIQQQPIGSPSAPLESMHGDDTDDAKQIHTSVQSFVYFVSQHIDCFISALDPCTFAKPPLCISPCPAMRDSRL</sequence>
<proteinExistence type="predicted"/>
<dbReference type="EMBL" id="MCFD01000134">
    <property type="protein sequence ID" value="ORX64007.1"/>
    <property type="molecule type" value="Genomic_DNA"/>
</dbReference>
<evidence type="ECO:0000313" key="3">
    <source>
        <dbReference type="Proteomes" id="UP000193922"/>
    </source>
</evidence>
<accession>A0A1Y1VRX0</accession>
<gene>
    <name evidence="2" type="ORF">DL89DRAFT_288690</name>
</gene>
<organism evidence="2 3">
    <name type="scientific">Linderina pennispora</name>
    <dbReference type="NCBI Taxonomy" id="61395"/>
    <lineage>
        <taxon>Eukaryota</taxon>
        <taxon>Fungi</taxon>
        <taxon>Fungi incertae sedis</taxon>
        <taxon>Zoopagomycota</taxon>
        <taxon>Kickxellomycotina</taxon>
        <taxon>Kickxellomycetes</taxon>
        <taxon>Kickxellales</taxon>
        <taxon>Kickxellaceae</taxon>
        <taxon>Linderina</taxon>
    </lineage>
</organism>
<dbReference type="AlphaFoldDB" id="A0A1Y1VRX0"/>
<evidence type="ECO:0000256" key="1">
    <source>
        <dbReference type="SAM" id="MobiDB-lite"/>
    </source>
</evidence>
<evidence type="ECO:0000313" key="2">
    <source>
        <dbReference type="EMBL" id="ORX64007.1"/>
    </source>
</evidence>
<dbReference type="Proteomes" id="UP000193922">
    <property type="component" value="Unassembled WGS sequence"/>
</dbReference>
<dbReference type="RefSeq" id="XP_040739135.1">
    <property type="nucleotide sequence ID" value="XM_040889925.1"/>
</dbReference>
<feature type="region of interest" description="Disordered" evidence="1">
    <location>
        <begin position="1"/>
        <end position="65"/>
    </location>
</feature>
<dbReference type="GeneID" id="63806573"/>
<protein>
    <submittedName>
        <fullName evidence="2">Uncharacterized protein</fullName>
    </submittedName>
</protein>